<gene>
    <name evidence="2" type="ORF">HDC03156</name>
</gene>
<name>Q6IH69_DROME</name>
<evidence type="ECO:0000313" key="2">
    <source>
        <dbReference type="EMBL" id="DAA03746.1"/>
    </source>
</evidence>
<dbReference type="EMBL" id="BK003547">
    <property type="protein sequence ID" value="DAA03746.1"/>
    <property type="molecule type" value="Genomic_DNA"/>
</dbReference>
<organism evidence="2">
    <name type="scientific">Drosophila melanogaster</name>
    <name type="common">Fruit fly</name>
    <dbReference type="NCBI Taxonomy" id="7227"/>
    <lineage>
        <taxon>Eukaryota</taxon>
        <taxon>Metazoa</taxon>
        <taxon>Ecdysozoa</taxon>
        <taxon>Arthropoda</taxon>
        <taxon>Hexapoda</taxon>
        <taxon>Insecta</taxon>
        <taxon>Pterygota</taxon>
        <taxon>Neoptera</taxon>
        <taxon>Endopterygota</taxon>
        <taxon>Diptera</taxon>
        <taxon>Brachycera</taxon>
        <taxon>Muscomorpha</taxon>
        <taxon>Ephydroidea</taxon>
        <taxon>Drosophilidae</taxon>
        <taxon>Drosophila</taxon>
        <taxon>Sophophora</taxon>
    </lineage>
</organism>
<feature type="compositionally biased region" description="Basic residues" evidence="1">
    <location>
        <begin position="40"/>
        <end position="50"/>
    </location>
</feature>
<proteinExistence type="predicted"/>
<feature type="compositionally biased region" description="Polar residues" evidence="1">
    <location>
        <begin position="9"/>
        <end position="18"/>
    </location>
</feature>
<evidence type="ECO:0000256" key="1">
    <source>
        <dbReference type="SAM" id="MobiDB-lite"/>
    </source>
</evidence>
<protein>
    <submittedName>
        <fullName evidence="2">HDC03156</fullName>
    </submittedName>
</protein>
<reference evidence="2" key="1">
    <citation type="journal article" date="2003" name="Genome Biol.">
        <title>An integrated gene annotation and transcriptional profiling approach towards the full gene content of the Drosophila genome.</title>
        <authorList>
            <person name="Hild M."/>
            <person name="Beckmann B."/>
            <person name="Haas S.A."/>
            <person name="Koch B."/>
            <person name="Solovyev V."/>
            <person name="Busold C."/>
            <person name="Fellenberg K."/>
            <person name="Boutros M."/>
            <person name="Vingron M."/>
            <person name="Sauer F."/>
            <person name="Hoheisel J.D."/>
            <person name="Paro R."/>
        </authorList>
    </citation>
    <scope>NUCLEOTIDE SEQUENCE</scope>
</reference>
<accession>Q6IH69</accession>
<feature type="region of interest" description="Disordered" evidence="1">
    <location>
        <begin position="1"/>
        <end position="63"/>
    </location>
</feature>
<sequence length="101" mass="11603">MDTHMPNKIPSSRAQPESMQRAHARITTRLNSTRLCSTRGRGRGRGRGRQPARQSVRGRDERVGGGHAMMWTRIWMWCGWVWEWVNCVRLIGPNPEIPNPG</sequence>
<dbReference type="AlphaFoldDB" id="Q6IH69"/>